<keyword evidence="1" id="KW-1133">Transmembrane helix</keyword>
<dbReference type="HOGENOM" id="CLU_110706_2_0_0"/>
<evidence type="ECO:0000313" key="3">
    <source>
        <dbReference type="Proteomes" id="UP000001520"/>
    </source>
</evidence>
<dbReference type="STRING" id="639282.DEFDS_1247"/>
<sequence>MSTKNKGFTLIEIIIFIVVFTVGVMGIMILFYNTLGKTSDPIIRHKAIVAAQTVLEEIISKKFDEDTLNGGGTINLDKINIGNENNENSMNKYDDVDDYVDSCDTEKEYQPSDFGLNGNYKIFVNVHFVKIENGKIVSNSCTATNYKLIQVSVESDLLKERYTLEYVKGNF</sequence>
<evidence type="ECO:0008006" key="4">
    <source>
        <dbReference type="Google" id="ProtNLM"/>
    </source>
</evidence>
<keyword evidence="1" id="KW-0812">Transmembrane</keyword>
<dbReference type="InterPro" id="IPR012902">
    <property type="entry name" value="N_methyl_site"/>
</dbReference>
<evidence type="ECO:0000313" key="2">
    <source>
        <dbReference type="EMBL" id="BAI80715.1"/>
    </source>
</evidence>
<proteinExistence type="predicted"/>
<evidence type="ECO:0000256" key="1">
    <source>
        <dbReference type="SAM" id="Phobius"/>
    </source>
</evidence>
<organism evidence="2 3">
    <name type="scientific">Deferribacter desulfuricans (strain DSM 14783 / JCM 11476 / NBRC 101012 / SSM1)</name>
    <dbReference type="NCBI Taxonomy" id="639282"/>
    <lineage>
        <taxon>Bacteria</taxon>
        <taxon>Pseudomonadati</taxon>
        <taxon>Deferribacterota</taxon>
        <taxon>Deferribacteres</taxon>
        <taxon>Deferribacterales</taxon>
        <taxon>Deferribacteraceae</taxon>
        <taxon>Deferribacter</taxon>
    </lineage>
</organism>
<feature type="transmembrane region" description="Helical" evidence="1">
    <location>
        <begin position="7"/>
        <end position="32"/>
    </location>
</feature>
<dbReference type="Pfam" id="PF07963">
    <property type="entry name" value="N_methyl"/>
    <property type="match status" value="1"/>
</dbReference>
<dbReference type="RefSeq" id="WP_013007962.1">
    <property type="nucleotide sequence ID" value="NC_013939.1"/>
</dbReference>
<dbReference type="EMBL" id="AP011529">
    <property type="protein sequence ID" value="BAI80715.1"/>
    <property type="molecule type" value="Genomic_DNA"/>
</dbReference>
<dbReference type="PROSITE" id="PS00409">
    <property type="entry name" value="PROKAR_NTER_METHYL"/>
    <property type="match status" value="1"/>
</dbReference>
<dbReference type="eggNOG" id="COG4967">
    <property type="taxonomic scope" value="Bacteria"/>
</dbReference>
<dbReference type="AlphaFoldDB" id="D3PDP2"/>
<dbReference type="KEGG" id="ddf:DEFDS_1247"/>
<dbReference type="OrthoDB" id="5593857at2"/>
<name>D3PDP2_DEFDS</name>
<gene>
    <name evidence="2" type="ordered locus">DEFDS_1247</name>
</gene>
<reference evidence="2 3" key="1">
    <citation type="journal article" date="2010" name="DNA Res.">
        <title>Bacterial lifestyle in a deep-sea hydrothermal vent chimney revealed by the genome sequence of the thermophilic bacterium Deferribacter desulfuricans SSM1.</title>
        <authorList>
            <person name="Takaki Y."/>
            <person name="Shimamura S."/>
            <person name="Nakagawa S."/>
            <person name="Fukuhara Y."/>
            <person name="Horikawa H."/>
            <person name="Ankai A."/>
            <person name="Harada T."/>
            <person name="Hosoyama A."/>
            <person name="Oguchi A."/>
            <person name="Fukui S."/>
            <person name="Fujita N."/>
            <person name="Takami H."/>
            <person name="Takai K."/>
        </authorList>
    </citation>
    <scope>NUCLEOTIDE SEQUENCE [LARGE SCALE GENOMIC DNA]</scope>
    <source>
        <strain evidence="3">DSM 14783 / JCM 11476 / NBRC 101012 / SSM1</strain>
    </source>
</reference>
<keyword evidence="1" id="KW-0472">Membrane</keyword>
<accession>D3PDP2</accession>
<keyword evidence="3" id="KW-1185">Reference proteome</keyword>
<dbReference type="Proteomes" id="UP000001520">
    <property type="component" value="Chromosome"/>
</dbReference>
<protein>
    <recommendedName>
        <fullName evidence="4">MSHA pilin protein MshD</fullName>
    </recommendedName>
</protein>